<dbReference type="PANTHER" id="PTHR42701">
    <property type="entry name" value="IMIDAZOLE GLYCEROL PHOSPHATE SYNTHASE SUBUNIT HISH"/>
    <property type="match status" value="1"/>
</dbReference>
<dbReference type="PATRIC" id="fig|1608419.3.peg.2243"/>
<dbReference type="GO" id="GO:0000105">
    <property type="term" value="P:L-histidine biosynthetic process"/>
    <property type="evidence" value="ECO:0007669"/>
    <property type="project" value="UniProtKB-UniRule"/>
</dbReference>
<sequence length="215" mass="23365">MTTTTAPRLGILDYGMGNLHSVTKSLQRLGAHCQRLCSGADLRQWDRSGGRALVLPGVGAFDPAMTRLADRDLIQPVHHWVHQDRPLLGICLGLQLLFSGSAEGQLAGLNLVPGTVEPLKPTADEPIPHMGWQPLVSSDTSPLFPSQEEQWVYFVHSYGVVPEDTAMVAAHVMVARQPVTAAIARGSLVATQFHPEKSGPCGQRILARWLERLPC</sequence>
<dbReference type="AlphaFoldDB" id="A0A0G8AWB2"/>
<organism evidence="13 14">
    <name type="scientific">Candidatus Synechococcus spongiarum 15L</name>
    <dbReference type="NCBI Taxonomy" id="1608419"/>
    <lineage>
        <taxon>Bacteria</taxon>
        <taxon>Bacillati</taxon>
        <taxon>Cyanobacteriota</taxon>
        <taxon>Cyanophyceae</taxon>
        <taxon>Synechococcales</taxon>
        <taxon>Synechococcaceae</taxon>
        <taxon>Synechococcus</taxon>
    </lineage>
</organism>
<dbReference type="EC" id="4.3.2.10" evidence="10"/>
<protein>
    <recommendedName>
        <fullName evidence="10">Imidazole glycerol phosphate synthase subunit HisH</fullName>
        <ecNumber evidence="10">4.3.2.10</ecNumber>
    </recommendedName>
    <alternativeName>
        <fullName evidence="10">IGP synthase glutaminase subunit</fullName>
        <ecNumber evidence="10">3.5.1.2</ecNumber>
    </alternativeName>
    <alternativeName>
        <fullName evidence="10">IGP synthase subunit HisH</fullName>
    </alternativeName>
    <alternativeName>
        <fullName evidence="10">ImGP synthase subunit HisH</fullName>
        <shortName evidence="10">IGPS subunit HisH</shortName>
    </alternativeName>
</protein>
<comment type="catalytic activity">
    <reaction evidence="9 10">
        <text>L-glutamine + H2O = L-glutamate + NH4(+)</text>
        <dbReference type="Rhea" id="RHEA:15889"/>
        <dbReference type="ChEBI" id="CHEBI:15377"/>
        <dbReference type="ChEBI" id="CHEBI:28938"/>
        <dbReference type="ChEBI" id="CHEBI:29985"/>
        <dbReference type="ChEBI" id="CHEBI:58359"/>
        <dbReference type="EC" id="3.5.1.2"/>
    </reaction>
</comment>
<dbReference type="NCBIfam" id="TIGR01855">
    <property type="entry name" value="IMP_synth_hisH"/>
    <property type="match status" value="1"/>
</dbReference>
<dbReference type="PIRSF" id="PIRSF000495">
    <property type="entry name" value="Amidotransf_hisH"/>
    <property type="match status" value="1"/>
</dbReference>
<dbReference type="InterPro" id="IPR029062">
    <property type="entry name" value="Class_I_gatase-like"/>
</dbReference>
<evidence type="ECO:0000256" key="10">
    <source>
        <dbReference type="HAMAP-Rule" id="MF_00278"/>
    </source>
</evidence>
<dbReference type="GO" id="GO:0000107">
    <property type="term" value="F:imidazoleglycerol-phosphate synthase activity"/>
    <property type="evidence" value="ECO:0007669"/>
    <property type="project" value="UniProtKB-UniRule"/>
</dbReference>
<gene>
    <name evidence="10" type="primary">hisH</name>
    <name evidence="13" type="ORF">TQ37_03860</name>
</gene>
<dbReference type="HAMAP" id="MF_00278">
    <property type="entry name" value="HisH"/>
    <property type="match status" value="1"/>
</dbReference>
<dbReference type="EMBL" id="JYFQ01000079">
    <property type="protein sequence ID" value="KKZ13639.1"/>
    <property type="molecule type" value="Genomic_DNA"/>
</dbReference>
<dbReference type="SUPFAM" id="SSF52317">
    <property type="entry name" value="Class I glutamine amidotransferase-like"/>
    <property type="match status" value="1"/>
</dbReference>
<dbReference type="InterPro" id="IPR017926">
    <property type="entry name" value="GATASE"/>
</dbReference>
<evidence type="ECO:0000313" key="14">
    <source>
        <dbReference type="Proteomes" id="UP000035037"/>
    </source>
</evidence>
<feature type="active site" evidence="10 11">
    <location>
        <position position="196"/>
    </location>
</feature>
<evidence type="ECO:0000256" key="3">
    <source>
        <dbReference type="ARBA" id="ARBA00022605"/>
    </source>
</evidence>
<dbReference type="STRING" id="431041.FLM9_776"/>
<proteinExistence type="inferred from homology"/>
<evidence type="ECO:0000256" key="5">
    <source>
        <dbReference type="ARBA" id="ARBA00022962"/>
    </source>
</evidence>
<dbReference type="PROSITE" id="PS51273">
    <property type="entry name" value="GATASE_TYPE_1"/>
    <property type="match status" value="1"/>
</dbReference>
<evidence type="ECO:0000259" key="12">
    <source>
        <dbReference type="Pfam" id="PF00117"/>
    </source>
</evidence>
<dbReference type="GO" id="GO:0016829">
    <property type="term" value="F:lyase activity"/>
    <property type="evidence" value="ECO:0007669"/>
    <property type="project" value="UniProtKB-KW"/>
</dbReference>
<keyword evidence="4 10" id="KW-0378">Hydrolase</keyword>
<dbReference type="InterPro" id="IPR010139">
    <property type="entry name" value="Imidazole-glycPsynth_HisH"/>
</dbReference>
<keyword evidence="3 10" id="KW-0028">Amino-acid biosynthesis</keyword>
<evidence type="ECO:0000256" key="2">
    <source>
        <dbReference type="ARBA" id="ARBA00011152"/>
    </source>
</evidence>
<name>A0A0G8AWB2_9SYNE</name>
<comment type="subunit">
    <text evidence="2 10">Heterodimer of HisH and HisF.</text>
</comment>
<dbReference type="GO" id="GO:0005737">
    <property type="term" value="C:cytoplasm"/>
    <property type="evidence" value="ECO:0007669"/>
    <property type="project" value="UniProtKB-SubCell"/>
</dbReference>
<accession>A0A0G8AWB2</accession>
<evidence type="ECO:0000256" key="6">
    <source>
        <dbReference type="ARBA" id="ARBA00023102"/>
    </source>
</evidence>
<dbReference type="Proteomes" id="UP000035037">
    <property type="component" value="Unassembled WGS sequence"/>
</dbReference>
<dbReference type="PANTHER" id="PTHR42701:SF1">
    <property type="entry name" value="IMIDAZOLE GLYCEROL PHOSPHATE SYNTHASE SUBUNIT HISH"/>
    <property type="match status" value="1"/>
</dbReference>
<dbReference type="Pfam" id="PF00117">
    <property type="entry name" value="GATase"/>
    <property type="match status" value="1"/>
</dbReference>
<keyword evidence="6 10" id="KW-0368">Histidine biosynthesis</keyword>
<dbReference type="CDD" id="cd01748">
    <property type="entry name" value="GATase1_IGP_Synthase"/>
    <property type="match status" value="1"/>
</dbReference>
<comment type="catalytic activity">
    <reaction evidence="8 10">
        <text>5-[(5-phospho-1-deoxy-D-ribulos-1-ylimino)methylamino]-1-(5-phospho-beta-D-ribosyl)imidazole-4-carboxamide + L-glutamine = D-erythro-1-(imidazol-4-yl)glycerol 3-phosphate + 5-amino-1-(5-phospho-beta-D-ribosyl)imidazole-4-carboxamide + L-glutamate + H(+)</text>
        <dbReference type="Rhea" id="RHEA:24793"/>
        <dbReference type="ChEBI" id="CHEBI:15378"/>
        <dbReference type="ChEBI" id="CHEBI:29985"/>
        <dbReference type="ChEBI" id="CHEBI:58278"/>
        <dbReference type="ChEBI" id="CHEBI:58359"/>
        <dbReference type="ChEBI" id="CHEBI:58475"/>
        <dbReference type="ChEBI" id="CHEBI:58525"/>
        <dbReference type="EC" id="4.3.2.10"/>
    </reaction>
</comment>
<comment type="pathway">
    <text evidence="1 10">Amino-acid biosynthesis; L-histidine biosynthesis; L-histidine from 5-phospho-alpha-D-ribose 1-diphosphate: step 5/9.</text>
</comment>
<reference evidence="13 14" key="2">
    <citation type="submission" date="2015-05" db="EMBL/GenBank/DDBJ databases">
        <title>Lifestyle Evolution in Cyanobacterial Symbionts of Sponges.</title>
        <authorList>
            <person name="Burgsdorf I."/>
            <person name="Slaby B.M."/>
            <person name="Handley K.M."/>
            <person name="Haber M."/>
            <person name="Blom J."/>
            <person name="Marshall C.W."/>
            <person name="Gilbert J.A."/>
            <person name="Hentschel U."/>
            <person name="Steindler L."/>
        </authorList>
    </citation>
    <scope>NUCLEOTIDE SEQUENCE [LARGE SCALE GENOMIC DNA]</scope>
    <source>
        <strain evidence="13">15L</strain>
    </source>
</reference>
<evidence type="ECO:0000256" key="9">
    <source>
        <dbReference type="ARBA" id="ARBA00049534"/>
    </source>
</evidence>
<evidence type="ECO:0000256" key="7">
    <source>
        <dbReference type="ARBA" id="ARBA00023239"/>
    </source>
</evidence>
<comment type="caution">
    <text evidence="13">The sequence shown here is derived from an EMBL/GenBank/DDBJ whole genome shotgun (WGS) entry which is preliminary data.</text>
</comment>
<keyword evidence="10" id="KW-0963">Cytoplasm</keyword>
<evidence type="ECO:0000256" key="11">
    <source>
        <dbReference type="PIRSR" id="PIRSR000495-1"/>
    </source>
</evidence>
<feature type="domain" description="Glutamine amidotransferase" evidence="12">
    <location>
        <begin position="11"/>
        <end position="209"/>
    </location>
</feature>
<evidence type="ECO:0000256" key="1">
    <source>
        <dbReference type="ARBA" id="ARBA00005091"/>
    </source>
</evidence>
<comment type="subcellular location">
    <subcellularLocation>
        <location evidence="10">Cytoplasm</location>
    </subcellularLocation>
</comment>
<evidence type="ECO:0000313" key="13">
    <source>
        <dbReference type="EMBL" id="KKZ13639.1"/>
    </source>
</evidence>
<dbReference type="UniPathway" id="UPA00031">
    <property type="reaction ID" value="UER00010"/>
</dbReference>
<keyword evidence="7 10" id="KW-0456">Lyase</keyword>
<dbReference type="Gene3D" id="3.40.50.880">
    <property type="match status" value="1"/>
</dbReference>
<dbReference type="EC" id="3.5.1.2" evidence="10"/>
<feature type="active site" evidence="10 11">
    <location>
        <position position="194"/>
    </location>
</feature>
<reference evidence="13 14" key="1">
    <citation type="submission" date="2015-02" db="EMBL/GenBank/DDBJ databases">
        <authorList>
            <person name="Slaby B."/>
            <person name="Hentschel U."/>
        </authorList>
    </citation>
    <scope>NUCLEOTIDE SEQUENCE [LARGE SCALE GENOMIC DNA]</scope>
    <source>
        <strain evidence="13">15L</strain>
    </source>
</reference>
<dbReference type="GO" id="GO:0004359">
    <property type="term" value="F:glutaminase activity"/>
    <property type="evidence" value="ECO:0007669"/>
    <property type="project" value="UniProtKB-EC"/>
</dbReference>
<evidence type="ECO:0000256" key="4">
    <source>
        <dbReference type="ARBA" id="ARBA00022801"/>
    </source>
</evidence>
<keyword evidence="5 10" id="KW-0315">Glutamine amidotransferase</keyword>
<evidence type="ECO:0000256" key="8">
    <source>
        <dbReference type="ARBA" id="ARBA00047838"/>
    </source>
</evidence>
<feature type="active site" description="Nucleophile" evidence="10 11">
    <location>
        <position position="91"/>
    </location>
</feature>
<comment type="function">
    <text evidence="10">IGPS catalyzes the conversion of PRFAR and glutamine to IGP, AICAR and glutamate. The HisH subunit catalyzes the hydrolysis of glutamine to glutamate and ammonia as part of the synthesis of IGP and AICAR. The resulting ammonia molecule is channeled to the active site of HisF.</text>
</comment>